<dbReference type="RefSeq" id="WP_208349100.1">
    <property type="nucleotide sequence ID" value="NZ_JAALHA020000002.1"/>
</dbReference>
<name>A0AAP5M909_9CYAN</name>
<comment type="caution">
    <text evidence="2">The sequence shown here is derived from an EMBL/GenBank/DDBJ whole genome shotgun (WGS) entry which is preliminary data.</text>
</comment>
<keyword evidence="3" id="KW-1185">Reference proteome</keyword>
<evidence type="ECO:0008006" key="4">
    <source>
        <dbReference type="Google" id="ProtNLM"/>
    </source>
</evidence>
<gene>
    <name evidence="2" type="ORF">G7B40_006300</name>
</gene>
<accession>A0AAP5M909</accession>
<evidence type="ECO:0000256" key="1">
    <source>
        <dbReference type="SAM" id="SignalP"/>
    </source>
</evidence>
<organism evidence="2 3">
    <name type="scientific">Aetokthonos hydrillicola Thurmond2011</name>
    <dbReference type="NCBI Taxonomy" id="2712845"/>
    <lineage>
        <taxon>Bacteria</taxon>
        <taxon>Bacillati</taxon>
        <taxon>Cyanobacteriota</taxon>
        <taxon>Cyanophyceae</taxon>
        <taxon>Nostocales</taxon>
        <taxon>Hapalosiphonaceae</taxon>
        <taxon>Aetokthonos</taxon>
    </lineage>
</organism>
<protein>
    <recommendedName>
        <fullName evidence="4">DUF4163 domain-containing protein</fullName>
    </recommendedName>
</protein>
<reference evidence="3" key="1">
    <citation type="journal article" date="2021" name="Science">
        <title>Hunting the eagle killer: A cyanobacterial neurotoxin causes vacuolar myelinopathy.</title>
        <authorList>
            <person name="Breinlinger S."/>
            <person name="Phillips T.J."/>
            <person name="Haram B.N."/>
            <person name="Mares J."/>
            <person name="Martinez Yerena J.A."/>
            <person name="Hrouzek P."/>
            <person name="Sobotka R."/>
            <person name="Henderson W.M."/>
            <person name="Schmieder P."/>
            <person name="Williams S.M."/>
            <person name="Lauderdale J.D."/>
            <person name="Wilde H.D."/>
            <person name="Gerrin W."/>
            <person name="Kust A."/>
            <person name="Washington J.W."/>
            <person name="Wagner C."/>
            <person name="Geier B."/>
            <person name="Liebeke M."/>
            <person name="Enke H."/>
            <person name="Niedermeyer T.H.J."/>
            <person name="Wilde S.B."/>
        </authorList>
    </citation>
    <scope>NUCLEOTIDE SEQUENCE [LARGE SCALE GENOMIC DNA]</scope>
    <source>
        <strain evidence="3">Thurmond2011</strain>
    </source>
</reference>
<feature type="chain" id="PRO_5042993967" description="DUF4163 domain-containing protein" evidence="1">
    <location>
        <begin position="27"/>
        <end position="205"/>
    </location>
</feature>
<keyword evidence="1" id="KW-0732">Signal</keyword>
<evidence type="ECO:0000313" key="3">
    <source>
        <dbReference type="Proteomes" id="UP000667802"/>
    </source>
</evidence>
<sequence>MNIIRLLSILAIQASTFTTINFVALAQAVPTVPQQTIMRKICSFDAVEELLPSPFALDQQNNTRLSYLKDQGFREESSGSWVCYVNEQNRDWGYYTLFRVQQLQGKVIASSFLKNGSLINGQDYRSLDLFMSLIEHNTNIKQGTRQSIQRYLQAFITLIKQGKITPSRRGYIFDQPNNGYVVYHPIFAGQLKGTAITININTSQK</sequence>
<evidence type="ECO:0000313" key="2">
    <source>
        <dbReference type="EMBL" id="MDR9894183.1"/>
    </source>
</evidence>
<dbReference type="EMBL" id="JAALHA020000002">
    <property type="protein sequence ID" value="MDR9894183.1"/>
    <property type="molecule type" value="Genomic_DNA"/>
</dbReference>
<feature type="signal peptide" evidence="1">
    <location>
        <begin position="1"/>
        <end position="26"/>
    </location>
</feature>
<dbReference type="Proteomes" id="UP000667802">
    <property type="component" value="Unassembled WGS sequence"/>
</dbReference>
<dbReference type="AlphaFoldDB" id="A0AAP5M909"/>
<proteinExistence type="predicted"/>